<protein>
    <recommendedName>
        <fullName evidence="2">phosphomevalonate kinase</fullName>
        <ecNumber evidence="2">2.7.4.2</ecNumber>
    </recommendedName>
</protein>
<evidence type="ECO:0000256" key="5">
    <source>
        <dbReference type="ARBA" id="ARBA00022777"/>
    </source>
</evidence>
<dbReference type="InterPro" id="IPR005917">
    <property type="entry name" value="Pmev_kinase_bact"/>
</dbReference>
<sequence length="374" mass="39209">MTHRGPVVRHAPGKLFVAGEYAVVQPGTPAILVAVDRQVGVTVAGAGSGDVTVTSDLCPQGARLRRTRDGLTAYDADDEQRARVSLAHVVSALDVMDGLLTERGLTPPALRISVSSGLHTGGTKYGLGSSGAVTVATIAAVTDYCGLDLTPEARFRLAMLATARLDAKSSGGDLAASTWGGWIAYEAPDRIAVLELARRRGIEEVMRAPWPGFGLRRLPPPRGLTLEVGWTGEPVSTGSLVSRLDTGGRADGAGYRDFLTRSTAVVRACVQALERADHRELLHQIRCARQVLTRLDNETGLGIFTDKLTVLCDAAEAVGGAAKPSGAGGGDCGIALLDAGAQTDISQMRARWAAADVVPLELAPADERNMSDER</sequence>
<evidence type="ECO:0000313" key="9">
    <source>
        <dbReference type="EMBL" id="CDH35394.1"/>
    </source>
</evidence>
<dbReference type="EC" id="2.7.4.2" evidence="2"/>
<feature type="domain" description="GHMP kinase C-terminal" evidence="8">
    <location>
        <begin position="272"/>
        <end position="352"/>
    </location>
</feature>
<keyword evidence="3" id="KW-0808">Transferase</keyword>
<dbReference type="Gene3D" id="3.30.230.10">
    <property type="match status" value="1"/>
</dbReference>
<proteinExistence type="predicted"/>
<evidence type="ECO:0000256" key="4">
    <source>
        <dbReference type="ARBA" id="ARBA00022741"/>
    </source>
</evidence>
<dbReference type="InterPro" id="IPR035102">
    <property type="entry name" value="Phosphomevalonate_kinase"/>
</dbReference>
<reference evidence="9" key="1">
    <citation type="journal article" date="2014" name="FEMS Microbiol. Lett.">
        <title>Disruption of a methyltransferase gene in actinomycin G gene cluster in Streptomyces iakyrus increases the production of phenazinomycin.</title>
        <authorList>
            <person name="Qin Z."/>
            <person name="Wang X."/>
            <person name="Rateb M.E."/>
            <person name="Ass'ad L.A."/>
            <person name="Jaspars M."/>
            <person name="Deng Z."/>
            <person name="Yu Y."/>
            <person name="Deng H."/>
        </authorList>
    </citation>
    <scope>NUCLEOTIDE SEQUENCE</scope>
    <source>
        <strain evidence="9">DSM 41873</strain>
    </source>
</reference>
<evidence type="ECO:0000256" key="3">
    <source>
        <dbReference type="ARBA" id="ARBA00022679"/>
    </source>
</evidence>
<comment type="pathway">
    <text evidence="1">Isoprenoid biosynthesis; isopentenyl diphosphate biosynthesis via mevalonate pathway; isopentenyl diphosphate from (R)-mevalonate: step 2/3.</text>
</comment>
<dbReference type="NCBIfam" id="TIGR01220">
    <property type="entry name" value="Pmev_kin_Gr_pos"/>
    <property type="match status" value="1"/>
</dbReference>
<keyword evidence="6" id="KW-0067">ATP-binding</keyword>
<dbReference type="InterPro" id="IPR013750">
    <property type="entry name" value="GHMP_kinase_C_dom"/>
</dbReference>
<dbReference type="Pfam" id="PF08544">
    <property type="entry name" value="GHMP_kinases_C"/>
    <property type="match status" value="1"/>
</dbReference>
<dbReference type="UniPathway" id="UPA00057">
    <property type="reaction ID" value="UER00099"/>
</dbReference>
<dbReference type="Gene3D" id="3.30.70.890">
    <property type="entry name" value="GHMP kinase, C-terminal domain"/>
    <property type="match status" value="1"/>
</dbReference>
<dbReference type="SUPFAM" id="SSF55060">
    <property type="entry name" value="GHMP Kinase, C-terminal domain"/>
    <property type="match status" value="1"/>
</dbReference>
<keyword evidence="4" id="KW-0547">Nucleotide-binding</keyword>
<dbReference type="RefSeq" id="WP_391897554.1">
    <property type="nucleotide sequence ID" value="NZ_JBIBWK010000003.1"/>
</dbReference>
<dbReference type="InterPro" id="IPR020568">
    <property type="entry name" value="Ribosomal_Su5_D2-typ_SF"/>
</dbReference>
<dbReference type="GO" id="GO:0019287">
    <property type="term" value="P:isopentenyl diphosphate biosynthetic process, mevalonate pathway"/>
    <property type="evidence" value="ECO:0007669"/>
    <property type="project" value="UniProtKB-UniPathway"/>
</dbReference>
<dbReference type="AlphaFoldDB" id="W0W8Z5"/>
<dbReference type="InterPro" id="IPR036554">
    <property type="entry name" value="GHMP_kinase_C_sf"/>
</dbReference>
<evidence type="ECO:0000259" key="8">
    <source>
        <dbReference type="Pfam" id="PF08544"/>
    </source>
</evidence>
<keyword evidence="5 9" id="KW-0418">Kinase</keyword>
<organism evidence="9">
    <name type="scientific">Streptomyces iakyrus</name>
    <dbReference type="NCBI Taxonomy" id="68219"/>
    <lineage>
        <taxon>Bacteria</taxon>
        <taxon>Bacillati</taxon>
        <taxon>Actinomycetota</taxon>
        <taxon>Actinomycetes</taxon>
        <taxon>Kitasatosporales</taxon>
        <taxon>Streptomycetaceae</taxon>
        <taxon>Streptomyces</taxon>
    </lineage>
</organism>
<dbReference type="SUPFAM" id="SSF54211">
    <property type="entry name" value="Ribosomal protein S5 domain 2-like"/>
    <property type="match status" value="1"/>
</dbReference>
<name>W0W8Z5_9ACTN</name>
<evidence type="ECO:0000256" key="1">
    <source>
        <dbReference type="ARBA" id="ARBA00005017"/>
    </source>
</evidence>
<dbReference type="GO" id="GO:0005524">
    <property type="term" value="F:ATP binding"/>
    <property type="evidence" value="ECO:0007669"/>
    <property type="project" value="UniProtKB-KW"/>
</dbReference>
<dbReference type="InterPro" id="IPR014721">
    <property type="entry name" value="Ribsml_uS5_D2-typ_fold_subgr"/>
</dbReference>
<dbReference type="InterPro" id="IPR006204">
    <property type="entry name" value="GHMP_kinase_N_dom"/>
</dbReference>
<evidence type="ECO:0000256" key="6">
    <source>
        <dbReference type="ARBA" id="ARBA00022840"/>
    </source>
</evidence>
<feature type="domain" description="GHMP kinase N-terminal" evidence="7">
    <location>
        <begin position="99"/>
        <end position="181"/>
    </location>
</feature>
<evidence type="ECO:0000259" key="7">
    <source>
        <dbReference type="Pfam" id="PF00288"/>
    </source>
</evidence>
<dbReference type="PRINTS" id="PR00959">
    <property type="entry name" value="MEVGALKINASE"/>
</dbReference>
<dbReference type="EMBL" id="HG428739">
    <property type="protein sequence ID" value="CDH35394.1"/>
    <property type="molecule type" value="Genomic_DNA"/>
</dbReference>
<evidence type="ECO:0000256" key="2">
    <source>
        <dbReference type="ARBA" id="ARBA00012958"/>
    </source>
</evidence>
<dbReference type="PANTHER" id="PTHR31814">
    <property type="match status" value="1"/>
</dbReference>
<dbReference type="GO" id="GO:0004631">
    <property type="term" value="F:phosphomevalonate kinase activity"/>
    <property type="evidence" value="ECO:0007669"/>
    <property type="project" value="UniProtKB-EC"/>
</dbReference>
<accession>W0W8Z5</accession>
<dbReference type="Pfam" id="PF00288">
    <property type="entry name" value="GHMP_kinases_N"/>
    <property type="match status" value="1"/>
</dbReference>
<dbReference type="PANTHER" id="PTHR31814:SF2">
    <property type="entry name" value="PHOSPHOMEVALONATE KINASE"/>
    <property type="match status" value="1"/>
</dbReference>
<gene>
    <name evidence="9" type="primary">phm20</name>
</gene>